<evidence type="ECO:0000256" key="5">
    <source>
        <dbReference type="ARBA" id="ARBA00023242"/>
    </source>
</evidence>
<dbReference type="PRINTS" id="PR00339">
    <property type="entry name" value="PCNACYCLIN"/>
</dbReference>
<dbReference type="InterPro" id="IPR000730">
    <property type="entry name" value="Pr_cel_nuc_antig"/>
</dbReference>
<dbReference type="Pfam" id="PF00705">
    <property type="entry name" value="PCNA_N"/>
    <property type="match status" value="1"/>
</dbReference>
<dbReference type="InterPro" id="IPR046938">
    <property type="entry name" value="DNA_clamp_sf"/>
</dbReference>
<feature type="domain" description="Proliferating cell nuclear antigen PCNA C-terminal" evidence="9">
    <location>
        <begin position="128"/>
        <end position="256"/>
    </location>
</feature>
<keyword evidence="3 7" id="KW-0235">DNA replication</keyword>
<dbReference type="GO" id="GO:0006275">
    <property type="term" value="P:regulation of DNA replication"/>
    <property type="evidence" value="ECO:0007669"/>
    <property type="project" value="InterPro"/>
</dbReference>
<dbReference type="GO" id="GO:0043626">
    <property type="term" value="C:PCNA complex"/>
    <property type="evidence" value="ECO:0007669"/>
    <property type="project" value="TreeGrafter"/>
</dbReference>
<comment type="subcellular location">
    <subcellularLocation>
        <location evidence="1 6">Nucleus</location>
    </subcellularLocation>
</comment>
<organism evidence="10">
    <name type="scientific">Compsopogon caeruleus</name>
    <dbReference type="NCBI Taxonomy" id="31354"/>
    <lineage>
        <taxon>Eukaryota</taxon>
        <taxon>Rhodophyta</taxon>
        <taxon>Compsopogonophyceae</taxon>
        <taxon>Compsopogonales</taxon>
        <taxon>Compsopogonaceae</taxon>
        <taxon>Compsopogon</taxon>
    </lineage>
</organism>
<evidence type="ECO:0000259" key="9">
    <source>
        <dbReference type="Pfam" id="PF02747"/>
    </source>
</evidence>
<protein>
    <recommendedName>
        <fullName evidence="6">DNA sliding clamp PCNA</fullName>
    </recommendedName>
</protein>
<evidence type="ECO:0000256" key="2">
    <source>
        <dbReference type="ARBA" id="ARBA00010462"/>
    </source>
</evidence>
<dbReference type="GO" id="GO:0019985">
    <property type="term" value="P:translesion synthesis"/>
    <property type="evidence" value="ECO:0007669"/>
    <property type="project" value="TreeGrafter"/>
</dbReference>
<evidence type="ECO:0000256" key="7">
    <source>
        <dbReference type="RuleBase" id="RU003671"/>
    </source>
</evidence>
<name>A0A7S1XH84_9RHOD</name>
<dbReference type="PANTHER" id="PTHR11352:SF0">
    <property type="entry name" value="PROLIFERATING CELL NUCLEAR ANTIGEN"/>
    <property type="match status" value="1"/>
</dbReference>
<evidence type="ECO:0000256" key="4">
    <source>
        <dbReference type="ARBA" id="ARBA00023125"/>
    </source>
</evidence>
<keyword evidence="5 6" id="KW-0539">Nucleus</keyword>
<sequence length="274" mass="29853">MFEARLSKCLLLKKVVDGIRDLIVEGNFDCSEEGVALQAMETSHVALVSLLIRADAFESYRCDRPVSLGIGIKPFSTILKCAGTDDSVTIKAQDEGADTAEFIFENESQDRISDFELKLMDIDAEHLGIPDEPYAATIKMPSSEFRRIVTDLGVIGDLCQIEVSKSGASFQVKGDIGKGNICLHSSVSADKPEESVVIEMTEPVKMSYALRYLSMFSKASPLSDTVTIQISNDVPIAIQYSLERDQGFLKFFLAPKVEEDATATATGDATGDTQ</sequence>
<dbReference type="EMBL" id="HBGH01016642">
    <property type="protein sequence ID" value="CAD9237104.1"/>
    <property type="molecule type" value="Transcribed_RNA"/>
</dbReference>
<proteinExistence type="inferred from homology"/>
<dbReference type="InterPro" id="IPR022649">
    <property type="entry name" value="Pr_cel_nuc_antig_C"/>
</dbReference>
<keyword evidence="4 7" id="KW-0238">DNA-binding</keyword>
<feature type="domain" description="Proliferating cell nuclear antigen PCNA N-terminal" evidence="8">
    <location>
        <begin position="1"/>
        <end position="125"/>
    </location>
</feature>
<dbReference type="HAMAP" id="MF_00317">
    <property type="entry name" value="DNApol_clamp_arch"/>
    <property type="match status" value="1"/>
</dbReference>
<dbReference type="InterPro" id="IPR022648">
    <property type="entry name" value="Pr_cel_nuc_antig_N"/>
</dbReference>
<dbReference type="FunFam" id="3.10.150.10:FF:000006">
    <property type="entry name" value="Proliferating cell nuclear antigen"/>
    <property type="match status" value="1"/>
</dbReference>
<dbReference type="GO" id="GO:0006272">
    <property type="term" value="P:leading strand elongation"/>
    <property type="evidence" value="ECO:0007669"/>
    <property type="project" value="TreeGrafter"/>
</dbReference>
<dbReference type="PANTHER" id="PTHR11352">
    <property type="entry name" value="PROLIFERATING CELL NUCLEAR ANTIGEN"/>
    <property type="match status" value="1"/>
</dbReference>
<dbReference type="AlphaFoldDB" id="A0A7S1XH84"/>
<comment type="function">
    <text evidence="6">This protein is an auxiliary protein of DNA polymerase delta and is involved in the control of eukaryotic DNA replication by increasing the polymerase's processivity during elongation of the leading strand.</text>
</comment>
<evidence type="ECO:0000259" key="8">
    <source>
        <dbReference type="Pfam" id="PF00705"/>
    </source>
</evidence>
<comment type="similarity">
    <text evidence="2 7">Belongs to the PCNA family.</text>
</comment>
<evidence type="ECO:0000313" key="10">
    <source>
        <dbReference type="EMBL" id="CAD9237104.1"/>
    </source>
</evidence>
<dbReference type="GO" id="GO:0006298">
    <property type="term" value="P:mismatch repair"/>
    <property type="evidence" value="ECO:0007669"/>
    <property type="project" value="TreeGrafter"/>
</dbReference>
<dbReference type="FunFam" id="3.10.150.10:FF:000008">
    <property type="entry name" value="Proliferating cell nuclear antigen"/>
    <property type="match status" value="1"/>
</dbReference>
<dbReference type="NCBIfam" id="TIGR00590">
    <property type="entry name" value="pcna"/>
    <property type="match status" value="1"/>
</dbReference>
<evidence type="ECO:0000256" key="6">
    <source>
        <dbReference type="RuleBase" id="RU000641"/>
    </source>
</evidence>
<dbReference type="GO" id="GO:0030337">
    <property type="term" value="F:DNA polymerase processivity factor activity"/>
    <property type="evidence" value="ECO:0007669"/>
    <property type="project" value="InterPro"/>
</dbReference>
<dbReference type="Gene3D" id="3.10.150.10">
    <property type="entry name" value="DNA Polymerase III, subunit A, domain 2"/>
    <property type="match status" value="2"/>
</dbReference>
<evidence type="ECO:0000256" key="1">
    <source>
        <dbReference type="ARBA" id="ARBA00004123"/>
    </source>
</evidence>
<reference evidence="10" key="1">
    <citation type="submission" date="2021-01" db="EMBL/GenBank/DDBJ databases">
        <authorList>
            <person name="Corre E."/>
            <person name="Pelletier E."/>
            <person name="Niang G."/>
            <person name="Scheremetjew M."/>
            <person name="Finn R."/>
            <person name="Kale V."/>
            <person name="Holt S."/>
            <person name="Cochrane G."/>
            <person name="Meng A."/>
            <person name="Brown T."/>
            <person name="Cohen L."/>
        </authorList>
    </citation>
    <scope>NUCLEOTIDE SEQUENCE</scope>
    <source>
        <strain evidence="10">SAG 36.94</strain>
    </source>
</reference>
<gene>
    <name evidence="10" type="ORF">CCAE0312_LOCUS9202</name>
</gene>
<dbReference type="SUPFAM" id="SSF55979">
    <property type="entry name" value="DNA clamp"/>
    <property type="match status" value="2"/>
</dbReference>
<dbReference type="CDD" id="cd00577">
    <property type="entry name" value="PCNA"/>
    <property type="match status" value="1"/>
</dbReference>
<accession>A0A7S1XH84</accession>
<evidence type="ECO:0000256" key="3">
    <source>
        <dbReference type="ARBA" id="ARBA00022705"/>
    </source>
</evidence>
<dbReference type="GO" id="GO:0003677">
    <property type="term" value="F:DNA binding"/>
    <property type="evidence" value="ECO:0007669"/>
    <property type="project" value="UniProtKB-KW"/>
</dbReference>
<dbReference type="Pfam" id="PF02747">
    <property type="entry name" value="PCNA_C"/>
    <property type="match status" value="1"/>
</dbReference>